<accession>A0A382QVB8</accession>
<organism evidence="1">
    <name type="scientific">marine metagenome</name>
    <dbReference type="NCBI Taxonomy" id="408172"/>
    <lineage>
        <taxon>unclassified sequences</taxon>
        <taxon>metagenomes</taxon>
        <taxon>ecological metagenomes</taxon>
    </lineage>
</organism>
<feature type="non-terminal residue" evidence="1">
    <location>
        <position position="54"/>
    </location>
</feature>
<sequence length="54" mass="6184">MVVVMLFSQVSFSEQSSSGDHTVNEIDDAPDFLWGQTELDFRWQLIFVGFEIQG</sequence>
<dbReference type="AlphaFoldDB" id="A0A382QVB8"/>
<reference evidence="1" key="1">
    <citation type="submission" date="2018-05" db="EMBL/GenBank/DDBJ databases">
        <authorList>
            <person name="Lanie J.A."/>
            <person name="Ng W.-L."/>
            <person name="Kazmierczak K.M."/>
            <person name="Andrzejewski T.M."/>
            <person name="Davidsen T.M."/>
            <person name="Wayne K.J."/>
            <person name="Tettelin H."/>
            <person name="Glass J.I."/>
            <person name="Rusch D."/>
            <person name="Podicherti R."/>
            <person name="Tsui H.-C.T."/>
            <person name="Winkler M.E."/>
        </authorList>
    </citation>
    <scope>NUCLEOTIDE SEQUENCE</scope>
</reference>
<gene>
    <name evidence="1" type="ORF">METZ01_LOCUS341125</name>
</gene>
<protein>
    <submittedName>
        <fullName evidence="1">Uncharacterized protein</fullName>
    </submittedName>
</protein>
<name>A0A382QVB8_9ZZZZ</name>
<proteinExistence type="predicted"/>
<evidence type="ECO:0000313" key="1">
    <source>
        <dbReference type="EMBL" id="SVC88271.1"/>
    </source>
</evidence>
<dbReference type="EMBL" id="UINC01116492">
    <property type="protein sequence ID" value="SVC88271.1"/>
    <property type="molecule type" value="Genomic_DNA"/>
</dbReference>